<name>A0A0U1L7N4_9FIRM</name>
<evidence type="ECO:0000313" key="3">
    <source>
        <dbReference type="Proteomes" id="UP000049855"/>
    </source>
</evidence>
<evidence type="ECO:0000313" key="2">
    <source>
        <dbReference type="EMBL" id="CQR75143.1"/>
    </source>
</evidence>
<organism evidence="2 3">
    <name type="scientific">Sporomusa ovata</name>
    <dbReference type="NCBI Taxonomy" id="2378"/>
    <lineage>
        <taxon>Bacteria</taxon>
        <taxon>Bacillati</taxon>
        <taxon>Bacillota</taxon>
        <taxon>Negativicutes</taxon>
        <taxon>Selenomonadales</taxon>
        <taxon>Sporomusaceae</taxon>
        <taxon>Sporomusa</taxon>
    </lineage>
</organism>
<protein>
    <submittedName>
        <fullName evidence="2">Uncharacterized protein</fullName>
    </submittedName>
</protein>
<accession>A0A0U1L7N4</accession>
<keyword evidence="3" id="KW-1185">Reference proteome</keyword>
<proteinExistence type="predicted"/>
<evidence type="ECO:0000256" key="1">
    <source>
        <dbReference type="SAM" id="Phobius"/>
    </source>
</evidence>
<keyword evidence="1" id="KW-0812">Transmembrane</keyword>
<dbReference type="AlphaFoldDB" id="A0A0U1L7N4"/>
<dbReference type="Proteomes" id="UP000049855">
    <property type="component" value="Unassembled WGS sequence"/>
</dbReference>
<reference evidence="3" key="1">
    <citation type="submission" date="2015-03" db="EMBL/GenBank/DDBJ databases">
        <authorList>
            <person name="Nijsse Bart"/>
        </authorList>
    </citation>
    <scope>NUCLEOTIDE SEQUENCE [LARGE SCALE GENOMIC DNA]</scope>
</reference>
<feature type="transmembrane region" description="Helical" evidence="1">
    <location>
        <begin position="6"/>
        <end position="24"/>
    </location>
</feature>
<sequence length="45" mass="4976">MYEVSHTDIAALFAVLVIIVGLVVSKNRTSGSLESETSKPERTYY</sequence>
<gene>
    <name evidence="2" type="ORF">SpAn4DRAFT_4507</name>
</gene>
<keyword evidence="1" id="KW-1133">Transmembrane helix</keyword>
<keyword evidence="1" id="KW-0472">Membrane</keyword>
<dbReference type="EMBL" id="CTRP01000016">
    <property type="protein sequence ID" value="CQR75143.1"/>
    <property type="molecule type" value="Genomic_DNA"/>
</dbReference>